<dbReference type="PROSITE" id="PS50110">
    <property type="entry name" value="RESPONSE_REGULATORY"/>
    <property type="match status" value="1"/>
</dbReference>
<dbReference type="Proteomes" id="UP000196102">
    <property type="component" value="Unassembled WGS sequence"/>
</dbReference>
<proteinExistence type="predicted"/>
<feature type="non-terminal residue" evidence="3">
    <location>
        <position position="116"/>
    </location>
</feature>
<dbReference type="InterPro" id="IPR001789">
    <property type="entry name" value="Sig_transdc_resp-reg_receiver"/>
</dbReference>
<protein>
    <submittedName>
        <fullName evidence="3">Response regulator</fullName>
    </submittedName>
</protein>
<dbReference type="AlphaFoldDB" id="A0A1Z8AHG0"/>
<reference evidence="4" key="1">
    <citation type="journal article" date="2017" name="Proc. Natl. Acad. Sci. U.S.A.">
        <title>Simulation of Deepwater Horizon oil plume reveals substrate specialization within a complex community of hydrocarbon-degraders.</title>
        <authorList>
            <person name="Hu P."/>
            <person name="Dubinsky E.A."/>
            <person name="Probst A.J."/>
            <person name="Wang J."/>
            <person name="Sieber C.M.K."/>
            <person name="Tom L.M."/>
            <person name="Gardinali P."/>
            <person name="Banfield J.F."/>
            <person name="Atlas R.M."/>
            <person name="Andersen G.L."/>
        </authorList>
    </citation>
    <scope>NUCLEOTIDE SEQUENCE [LARGE SCALE GENOMIC DNA]</scope>
</reference>
<evidence type="ECO:0000313" key="3">
    <source>
        <dbReference type="EMBL" id="OUS09757.1"/>
    </source>
</evidence>
<dbReference type="Gene3D" id="3.40.50.2300">
    <property type="match status" value="1"/>
</dbReference>
<dbReference type="RefSeq" id="WP_303687978.1">
    <property type="nucleotide sequence ID" value="NZ_MAAX01000208.1"/>
</dbReference>
<feature type="domain" description="Response regulatory" evidence="2">
    <location>
        <begin position="8"/>
        <end position="116"/>
    </location>
</feature>
<evidence type="ECO:0000259" key="2">
    <source>
        <dbReference type="PROSITE" id="PS50110"/>
    </source>
</evidence>
<dbReference type="Pfam" id="PF00072">
    <property type="entry name" value="Response_reg"/>
    <property type="match status" value="1"/>
</dbReference>
<comment type="caution">
    <text evidence="3">The sequence shown here is derived from an EMBL/GenBank/DDBJ whole genome shotgun (WGS) entry which is preliminary data.</text>
</comment>
<gene>
    <name evidence="3" type="ORF">A9Q93_13510</name>
</gene>
<evidence type="ECO:0000256" key="1">
    <source>
        <dbReference type="PROSITE-ProRule" id="PRU00169"/>
    </source>
</evidence>
<sequence>MNNKLIKKACVIDDDKLYVSLVQMLISKNDIPVELIVFENGKLAFDYFNSELKKVSPDVPEVILLDLNMPVMDGWEFLEMIESLMPLMNTRLNVVSSTINPAEVKKVQTLDFVHSF</sequence>
<dbReference type="PANTHER" id="PTHR44520:SF2">
    <property type="entry name" value="RESPONSE REGULATOR RCP1"/>
    <property type="match status" value="1"/>
</dbReference>
<dbReference type="InterPro" id="IPR011006">
    <property type="entry name" value="CheY-like_superfamily"/>
</dbReference>
<dbReference type="GO" id="GO:0000160">
    <property type="term" value="P:phosphorelay signal transduction system"/>
    <property type="evidence" value="ECO:0007669"/>
    <property type="project" value="InterPro"/>
</dbReference>
<name>A0A1Z8AHG0_9FLAO</name>
<dbReference type="EMBL" id="MAAX01000208">
    <property type="protein sequence ID" value="OUS09757.1"/>
    <property type="molecule type" value="Genomic_DNA"/>
</dbReference>
<evidence type="ECO:0000313" key="4">
    <source>
        <dbReference type="Proteomes" id="UP000196102"/>
    </source>
</evidence>
<dbReference type="SUPFAM" id="SSF52172">
    <property type="entry name" value="CheY-like"/>
    <property type="match status" value="1"/>
</dbReference>
<keyword evidence="1" id="KW-0597">Phosphoprotein</keyword>
<feature type="modified residue" description="4-aspartylphosphate" evidence="1">
    <location>
        <position position="66"/>
    </location>
</feature>
<dbReference type="PANTHER" id="PTHR44520">
    <property type="entry name" value="RESPONSE REGULATOR RCP1-RELATED"/>
    <property type="match status" value="1"/>
</dbReference>
<organism evidence="3 4">
    <name type="scientific">Nonlabens dokdonensis</name>
    <dbReference type="NCBI Taxonomy" id="328515"/>
    <lineage>
        <taxon>Bacteria</taxon>
        <taxon>Pseudomonadati</taxon>
        <taxon>Bacteroidota</taxon>
        <taxon>Flavobacteriia</taxon>
        <taxon>Flavobacteriales</taxon>
        <taxon>Flavobacteriaceae</taxon>
        <taxon>Nonlabens</taxon>
    </lineage>
</organism>
<dbReference type="InterPro" id="IPR052893">
    <property type="entry name" value="TCS_response_regulator"/>
</dbReference>
<accession>A0A1Z8AHG0</accession>